<protein>
    <recommendedName>
        <fullName evidence="2">Maspardin</fullName>
    </recommendedName>
</protein>
<dbReference type="eggNOG" id="ENOG502QPSD">
    <property type="taxonomic scope" value="Eukaryota"/>
</dbReference>
<dbReference type="RefSeq" id="XP_002141671.1">
    <property type="nucleotide sequence ID" value="XM_002141635.1"/>
</dbReference>
<dbReference type="Pfam" id="PF00561">
    <property type="entry name" value="Abhydrolase_1"/>
    <property type="match status" value="1"/>
</dbReference>
<dbReference type="SUPFAM" id="SSF53474">
    <property type="entry name" value="alpha/beta-Hydrolases"/>
    <property type="match status" value="1"/>
</dbReference>
<proteinExistence type="predicted"/>
<dbReference type="STRING" id="441375.B6AGI1"/>
<dbReference type="PANTHER" id="PTHR15913">
    <property type="entry name" value="ACID CLUSTER PROTEIN 33"/>
    <property type="match status" value="1"/>
</dbReference>
<dbReference type="InterPro" id="IPR000073">
    <property type="entry name" value="AB_hydrolase_1"/>
</dbReference>
<dbReference type="OrthoDB" id="10264550at2759"/>
<evidence type="ECO:0000313" key="5">
    <source>
        <dbReference type="EMBL" id="EEA07322.1"/>
    </source>
</evidence>
<evidence type="ECO:0000313" key="6">
    <source>
        <dbReference type="Proteomes" id="UP000001460"/>
    </source>
</evidence>
<comment type="subcellular location">
    <subcellularLocation>
        <location evidence="1">Cytoplasm</location>
    </subcellularLocation>
</comment>
<feature type="domain" description="AB hydrolase-1" evidence="4">
    <location>
        <begin position="88"/>
        <end position="185"/>
    </location>
</feature>
<accession>B6AGI1</accession>
<dbReference type="GeneID" id="6996659"/>
<reference evidence="5" key="1">
    <citation type="submission" date="2008-06" db="EMBL/GenBank/DDBJ databases">
        <authorList>
            <person name="Lorenzi H."/>
            <person name="Inman J."/>
            <person name="Miller J."/>
            <person name="Schobel S."/>
            <person name="Amedeo P."/>
            <person name="Caler E.V."/>
            <person name="da Silva J."/>
        </authorList>
    </citation>
    <scope>NUCLEOTIDE SEQUENCE [LARGE SCALE GENOMIC DNA]</scope>
    <source>
        <strain evidence="5">RN66</strain>
    </source>
</reference>
<dbReference type="AlphaFoldDB" id="B6AGI1"/>
<dbReference type="ESTHER" id="crymr-b6agi1">
    <property type="family name" value="Maspardin-ACP33-SPG21_like"/>
</dbReference>
<dbReference type="OMA" id="SVQYPIY"/>
<gene>
    <name evidence="5" type="ORF">CMU_001930</name>
</gene>
<dbReference type="Gene3D" id="3.40.50.1820">
    <property type="entry name" value="alpha/beta hydrolase"/>
    <property type="match status" value="1"/>
</dbReference>
<evidence type="ECO:0000256" key="3">
    <source>
        <dbReference type="ARBA" id="ARBA00022490"/>
    </source>
</evidence>
<dbReference type="InterPro" id="IPR029058">
    <property type="entry name" value="AB_hydrolase_fold"/>
</dbReference>
<keyword evidence="3" id="KW-0963">Cytoplasm</keyword>
<dbReference type="VEuPathDB" id="CryptoDB:CMU_001930"/>
<dbReference type="EMBL" id="DS989732">
    <property type="protein sequence ID" value="EEA07322.1"/>
    <property type="molecule type" value="Genomic_DNA"/>
</dbReference>
<evidence type="ECO:0000259" key="4">
    <source>
        <dbReference type="Pfam" id="PF00561"/>
    </source>
</evidence>
<dbReference type="InterPro" id="IPR026151">
    <property type="entry name" value="Maspardin"/>
</dbReference>
<evidence type="ECO:0000256" key="1">
    <source>
        <dbReference type="ARBA" id="ARBA00004496"/>
    </source>
</evidence>
<evidence type="ECO:0000256" key="2">
    <source>
        <dbReference type="ARBA" id="ARBA00020148"/>
    </source>
</evidence>
<dbReference type="GO" id="GO:0005737">
    <property type="term" value="C:cytoplasm"/>
    <property type="evidence" value="ECO:0007669"/>
    <property type="project" value="UniProtKB-SubCell"/>
</dbReference>
<dbReference type="Proteomes" id="UP000001460">
    <property type="component" value="Unassembled WGS sequence"/>
</dbReference>
<organism evidence="5 6">
    <name type="scientific">Cryptosporidium muris (strain RN66)</name>
    <dbReference type="NCBI Taxonomy" id="441375"/>
    <lineage>
        <taxon>Eukaryota</taxon>
        <taxon>Sar</taxon>
        <taxon>Alveolata</taxon>
        <taxon>Apicomplexa</taxon>
        <taxon>Conoidasida</taxon>
        <taxon>Coccidia</taxon>
        <taxon>Eucoccidiorida</taxon>
        <taxon>Eimeriorina</taxon>
        <taxon>Cryptosporidiidae</taxon>
        <taxon>Cryptosporidium</taxon>
    </lineage>
</organism>
<dbReference type="PANTHER" id="PTHR15913:SF0">
    <property type="entry name" value="MASPARDIN"/>
    <property type="match status" value="1"/>
</dbReference>
<keyword evidence="6" id="KW-1185">Reference proteome</keyword>
<name>B6AGI1_CRYMR</name>
<sequence>MDHLKLHKLYSDFIHDNPLKRTTLLGNNEIWTYIDCYPKINININTQENIQHTSKTISKCNNNKKPDNIDCLLNNLNLSQDSVIVGDSIVFLHGIAGTAGEFFGVMKILLSKGYRVLSVQYPIYDSIDEWCRGFDCFLDILQLNSIHLYGNDLGGYLSLHFKNEYPQRVKSLILCNTFISTMNVPLSTIASTFLHLCPHFILVKLISDIFNNPSFHDYNNYIDYKYIGYLIESYNFVMDQITNVSQVDLAGRLSLLLSNTPLSNFSRLFFDKYKCSNSLNDSNTYITIITTSDSSLDENIYMETINYLKSISRVAQLKYGGDFPHLSNFEDIAIFCQVHLRNCGAKTFQFNKTNTSSNKIYKESNSLKQTKHIPKAYEMPYPGVVAVHDTIWDISKDN</sequence>